<evidence type="ECO:0000256" key="3">
    <source>
        <dbReference type="ARBA" id="ARBA00022980"/>
    </source>
</evidence>
<evidence type="ECO:0000256" key="1">
    <source>
        <dbReference type="ARBA" id="ARBA00004173"/>
    </source>
</evidence>
<dbReference type="PANTHER" id="PTHR37799:SF1">
    <property type="entry name" value="SMALL RIBOSOMAL SUBUNIT PROTEIN MS23"/>
    <property type="match status" value="1"/>
</dbReference>
<dbReference type="PIRSF" id="PIRSF029764">
    <property type="entry name" value="RSM25"/>
    <property type="match status" value="1"/>
</dbReference>
<evidence type="ECO:0000256" key="7">
    <source>
        <dbReference type="SAM" id="MobiDB-lite"/>
    </source>
</evidence>
<dbReference type="Proteomes" id="UP000422736">
    <property type="component" value="Chromosome 8"/>
</dbReference>
<keyword evidence="3 6" id="KW-0689">Ribosomal protein</keyword>
<gene>
    <name evidence="8" type="primary">RSM25</name>
    <name evidence="8" type="ORF">FIM1_4909</name>
</gene>
<comment type="subcellular location">
    <subcellularLocation>
        <location evidence="1 6">Mitochondrion</location>
    </subcellularLocation>
</comment>
<dbReference type="PANTHER" id="PTHR37799">
    <property type="entry name" value="37S RIBOSOMAL PROTEIN S25, MITOCHONDRIAL"/>
    <property type="match status" value="1"/>
</dbReference>
<dbReference type="InterPro" id="IPR016939">
    <property type="entry name" value="Ribosomal_mS23_fun"/>
</dbReference>
<evidence type="ECO:0000256" key="6">
    <source>
        <dbReference type="PIRNR" id="PIRNR029764"/>
    </source>
</evidence>
<dbReference type="EMBL" id="CP015060">
    <property type="protein sequence ID" value="QGN17702.1"/>
    <property type="molecule type" value="Genomic_DNA"/>
</dbReference>
<accession>A0ABX6F028</accession>
<feature type="compositionally biased region" description="Acidic residues" evidence="7">
    <location>
        <begin position="249"/>
        <end position="260"/>
    </location>
</feature>
<name>A0ABX6F028_KLUMA</name>
<evidence type="ECO:0000256" key="5">
    <source>
        <dbReference type="ARBA" id="ARBA00023274"/>
    </source>
</evidence>
<dbReference type="GO" id="GO:0005840">
    <property type="term" value="C:ribosome"/>
    <property type="evidence" value="ECO:0007669"/>
    <property type="project" value="UniProtKB-KW"/>
</dbReference>
<keyword evidence="4 6" id="KW-0496">Mitochondrion</keyword>
<dbReference type="Pfam" id="PF13741">
    <property type="entry name" value="MRP-S25"/>
    <property type="match status" value="1"/>
</dbReference>
<keyword evidence="5 6" id="KW-0687">Ribonucleoprotein</keyword>
<sequence>MKVQQDAVNVLERTSAYLKSGILKKTPAWYNVVAKVPPTKKFARNPQLTDPKNGKSRTDMPDFSNWKANSAGLYKTRPNSVDKKSGASKLYQSPKLVYIEDKLRKLFYQQHPWEFSRPKVLVENSMEVQKYDWSHLQQLDRPLDGESVVQRTLYLLKTAEKKELIDAYDQARFEFYRLRMQEEVETQVAQEEAEMFGSIFSETAIQYGISREQKVIDTWRRKATQEAELMAARSSNPSAAWSAETETSKDEEPEVEEIQL</sequence>
<proteinExistence type="inferred from homology"/>
<evidence type="ECO:0000256" key="2">
    <source>
        <dbReference type="ARBA" id="ARBA00009864"/>
    </source>
</evidence>
<organism evidence="8 9">
    <name type="scientific">Kluyveromyces marxianus</name>
    <name type="common">Yeast</name>
    <name type="synonym">Candida kefyr</name>
    <dbReference type="NCBI Taxonomy" id="4911"/>
    <lineage>
        <taxon>Eukaryota</taxon>
        <taxon>Fungi</taxon>
        <taxon>Dikarya</taxon>
        <taxon>Ascomycota</taxon>
        <taxon>Saccharomycotina</taxon>
        <taxon>Saccharomycetes</taxon>
        <taxon>Saccharomycetales</taxon>
        <taxon>Saccharomycetaceae</taxon>
        <taxon>Kluyveromyces</taxon>
    </lineage>
</organism>
<evidence type="ECO:0000313" key="8">
    <source>
        <dbReference type="EMBL" id="QGN17702.1"/>
    </source>
</evidence>
<comment type="subunit">
    <text evidence="6">Component of the mitochondrial small ribosomal subunit.</text>
</comment>
<feature type="region of interest" description="Disordered" evidence="7">
    <location>
        <begin position="41"/>
        <end position="64"/>
    </location>
</feature>
<evidence type="ECO:0000313" key="9">
    <source>
        <dbReference type="Proteomes" id="UP000422736"/>
    </source>
</evidence>
<evidence type="ECO:0000256" key="4">
    <source>
        <dbReference type="ARBA" id="ARBA00023128"/>
    </source>
</evidence>
<feature type="region of interest" description="Disordered" evidence="7">
    <location>
        <begin position="227"/>
        <end position="260"/>
    </location>
</feature>
<comment type="similarity">
    <text evidence="2">Belongs to the mitochondrion-specific ribosomal protein mS23 family.</text>
</comment>
<reference evidence="8 9" key="1">
    <citation type="submission" date="2016-03" db="EMBL/GenBank/DDBJ databases">
        <title>How can Kluyveromyces marxianus grow so fast - potential evolutionary course in Saccharomyces Complex revealed by comparative genomics.</title>
        <authorList>
            <person name="Mo W."/>
            <person name="Lu W."/>
            <person name="Yang X."/>
            <person name="Qi J."/>
            <person name="Lv H."/>
        </authorList>
    </citation>
    <scope>NUCLEOTIDE SEQUENCE [LARGE SCALE GENOMIC DNA]</scope>
    <source>
        <strain evidence="8 9">FIM1</strain>
    </source>
</reference>
<protein>
    <recommendedName>
        <fullName evidence="6">37S ribosomal protein S25, mitochondrial</fullName>
    </recommendedName>
</protein>
<keyword evidence="9" id="KW-1185">Reference proteome</keyword>